<evidence type="ECO:0000313" key="2">
    <source>
        <dbReference type="EMBL" id="KAG7662971.1"/>
    </source>
</evidence>
<protein>
    <submittedName>
        <fullName evidence="2">Uncharacterized protein</fullName>
    </submittedName>
</protein>
<organism evidence="2 3">
    <name type="scientific">[Candida] subhashii</name>
    <dbReference type="NCBI Taxonomy" id="561895"/>
    <lineage>
        <taxon>Eukaryota</taxon>
        <taxon>Fungi</taxon>
        <taxon>Dikarya</taxon>
        <taxon>Ascomycota</taxon>
        <taxon>Saccharomycotina</taxon>
        <taxon>Pichiomycetes</taxon>
        <taxon>Debaryomycetaceae</taxon>
        <taxon>Spathaspora</taxon>
    </lineage>
</organism>
<proteinExistence type="predicted"/>
<gene>
    <name evidence="2" type="ORF">J8A68_003521</name>
</gene>
<feature type="compositionally biased region" description="Polar residues" evidence="1">
    <location>
        <begin position="42"/>
        <end position="51"/>
    </location>
</feature>
<dbReference type="EMBL" id="JAGSYN010000156">
    <property type="protein sequence ID" value="KAG7662971.1"/>
    <property type="molecule type" value="Genomic_DNA"/>
</dbReference>
<dbReference type="RefSeq" id="XP_049263204.1">
    <property type="nucleotide sequence ID" value="XM_049407386.1"/>
</dbReference>
<dbReference type="Proteomes" id="UP000694255">
    <property type="component" value="Unassembled WGS sequence"/>
</dbReference>
<name>A0A8J5ULU9_9ASCO</name>
<dbReference type="AlphaFoldDB" id="A0A8J5ULU9"/>
<keyword evidence="3" id="KW-1185">Reference proteome</keyword>
<dbReference type="GeneID" id="73470321"/>
<feature type="region of interest" description="Disordered" evidence="1">
    <location>
        <begin position="32"/>
        <end position="51"/>
    </location>
</feature>
<sequence>MIEFLKSSYNESMQEEIPKKVHDLFVDMPMSEDLENGYSDPADTNTPQSSIEVQEPVSTAVTDVTTTPTADTITTGAASAATSAAAASTAASATTITFTNILSSLQQITIQSCLPLMRNMKKKKRKMKLMLHKVSQNPLDLKILLAGTRPRQIAKD</sequence>
<evidence type="ECO:0000313" key="3">
    <source>
        <dbReference type="Proteomes" id="UP000694255"/>
    </source>
</evidence>
<evidence type="ECO:0000256" key="1">
    <source>
        <dbReference type="SAM" id="MobiDB-lite"/>
    </source>
</evidence>
<reference evidence="2 3" key="1">
    <citation type="journal article" date="2021" name="DNA Res.">
        <title>Genome analysis of Candida subhashii reveals its hybrid nature and dual mitochondrial genome conformations.</title>
        <authorList>
            <person name="Mixao V."/>
            <person name="Hegedusova E."/>
            <person name="Saus E."/>
            <person name="Pryszcz L.P."/>
            <person name="Cillingova A."/>
            <person name="Nosek J."/>
            <person name="Gabaldon T."/>
        </authorList>
    </citation>
    <scope>NUCLEOTIDE SEQUENCE [LARGE SCALE GENOMIC DNA]</scope>
    <source>
        <strain evidence="2 3">CBS 10753</strain>
    </source>
</reference>
<accession>A0A8J5ULU9</accession>
<comment type="caution">
    <text evidence="2">The sequence shown here is derived from an EMBL/GenBank/DDBJ whole genome shotgun (WGS) entry which is preliminary data.</text>
</comment>